<evidence type="ECO:0000256" key="1">
    <source>
        <dbReference type="SAM" id="MobiDB-lite"/>
    </source>
</evidence>
<organism evidence="2 3">
    <name type="scientific">Oikopleura dioica</name>
    <name type="common">Tunicate</name>
    <dbReference type="NCBI Taxonomy" id="34765"/>
    <lineage>
        <taxon>Eukaryota</taxon>
        <taxon>Metazoa</taxon>
        <taxon>Chordata</taxon>
        <taxon>Tunicata</taxon>
        <taxon>Appendicularia</taxon>
        <taxon>Copelata</taxon>
        <taxon>Oikopleuridae</taxon>
        <taxon>Oikopleura</taxon>
    </lineage>
</organism>
<name>A0ABN7S5X9_OIKDI</name>
<feature type="region of interest" description="Disordered" evidence="1">
    <location>
        <begin position="39"/>
        <end position="72"/>
    </location>
</feature>
<evidence type="ECO:0000313" key="2">
    <source>
        <dbReference type="EMBL" id="CAG5090670.1"/>
    </source>
</evidence>
<keyword evidence="3" id="KW-1185">Reference proteome</keyword>
<proteinExistence type="predicted"/>
<evidence type="ECO:0000313" key="3">
    <source>
        <dbReference type="Proteomes" id="UP001158576"/>
    </source>
</evidence>
<protein>
    <submittedName>
        <fullName evidence="2">Oidioi.mRNA.OKI2018_I69.PAR.g12682.t1.cds</fullName>
    </submittedName>
</protein>
<sequence>MKIASAILASTLAQDFTTTTGLGLLERGKKKKAAKYAATSYAPETTTETTTTPGYNPYAPGGGSSGGSGGSASYGDPHFHIEGLSADQPDICFDYNLEPGKEMVLIDHPSFRVGGELFKPNEAEKGIYFRNLKITTHGRNSLYIDATGWKFDSRITAEPEFDWFTGAMKYGDFVTFDYQKLPKGYKMSFVTLGGGPTFLIEIGSVHGNVNFKLMEHKFADEPATTGVLGRFLRSGAYEVISADGETGTFVANGDAYDVSFHQHARNKNCWVVKDADIKKILG</sequence>
<gene>
    <name evidence="2" type="ORF">OKIOD_LOCUS4240</name>
</gene>
<dbReference type="Proteomes" id="UP001158576">
    <property type="component" value="Chromosome PAR"/>
</dbReference>
<feature type="compositionally biased region" description="Gly residues" evidence="1">
    <location>
        <begin position="60"/>
        <end position="72"/>
    </location>
</feature>
<accession>A0ABN7S5X9</accession>
<reference evidence="2 3" key="1">
    <citation type="submission" date="2021-04" db="EMBL/GenBank/DDBJ databases">
        <authorList>
            <person name="Bliznina A."/>
        </authorList>
    </citation>
    <scope>NUCLEOTIDE SEQUENCE [LARGE SCALE GENOMIC DNA]</scope>
</reference>
<feature type="compositionally biased region" description="Low complexity" evidence="1">
    <location>
        <begin position="39"/>
        <end position="59"/>
    </location>
</feature>
<dbReference type="EMBL" id="OU015568">
    <property type="protein sequence ID" value="CAG5090670.1"/>
    <property type="molecule type" value="Genomic_DNA"/>
</dbReference>